<keyword evidence="3" id="KW-1185">Reference proteome</keyword>
<evidence type="ECO:0000259" key="1">
    <source>
        <dbReference type="Pfam" id="PF13577"/>
    </source>
</evidence>
<dbReference type="EMBL" id="AP027742">
    <property type="protein sequence ID" value="BDZ77803.1"/>
    <property type="molecule type" value="Genomic_DNA"/>
</dbReference>
<evidence type="ECO:0000313" key="2">
    <source>
        <dbReference type="EMBL" id="BDZ77803.1"/>
    </source>
</evidence>
<name>A0ABM8I489_9FIRM</name>
<proteinExistence type="predicted"/>
<organism evidence="2 3">
    <name type="scientific">Claveliimonas bilis</name>
    <dbReference type="NCBI Taxonomy" id="3028070"/>
    <lineage>
        <taxon>Bacteria</taxon>
        <taxon>Bacillati</taxon>
        <taxon>Bacillota</taxon>
        <taxon>Clostridia</taxon>
        <taxon>Lachnospirales</taxon>
        <taxon>Lachnospiraceae</taxon>
        <taxon>Claveliimonas</taxon>
    </lineage>
</organism>
<evidence type="ECO:0000313" key="3">
    <source>
        <dbReference type="Proteomes" id="UP001305815"/>
    </source>
</evidence>
<protein>
    <recommendedName>
        <fullName evidence="1">SnoaL-like domain-containing protein</fullName>
    </recommendedName>
</protein>
<gene>
    <name evidence="2" type="ORF">Lac1_19860</name>
</gene>
<feature type="domain" description="SnoaL-like" evidence="1">
    <location>
        <begin position="8"/>
        <end position="137"/>
    </location>
</feature>
<dbReference type="Gene3D" id="3.10.450.50">
    <property type="match status" value="1"/>
</dbReference>
<dbReference type="InterPro" id="IPR037401">
    <property type="entry name" value="SnoaL-like"/>
</dbReference>
<reference evidence="3" key="1">
    <citation type="journal article" date="2023" name="Int. J. Syst. Evol. Microbiol.">
        <title>Claveliimonas bilis gen. nov., sp. nov., deoxycholic acid-producing bacteria isolated from human faeces, and reclassification of Sellimonas monacensis Zenner et al. 2021 as Claveliimonas monacensis comb. nov.</title>
        <authorList>
            <person name="Hisatomi A."/>
            <person name="Kastawa N.W.E.P.G."/>
            <person name="Song I."/>
            <person name="Ohkuma M."/>
            <person name="Fukiya S."/>
            <person name="Sakamoto M."/>
        </authorList>
    </citation>
    <scope>NUCLEOTIDE SEQUENCE [LARGE SCALE GENOMIC DNA]</scope>
    <source>
        <strain evidence="3">12BBH14</strain>
    </source>
</reference>
<dbReference type="SUPFAM" id="SSF54427">
    <property type="entry name" value="NTF2-like"/>
    <property type="match status" value="1"/>
</dbReference>
<dbReference type="Proteomes" id="UP001305815">
    <property type="component" value="Chromosome"/>
</dbReference>
<sequence>MDDKALEVLLAKEAIRDQIYTYCRALDRIDNELGYSVFAEDSKVNYGPTFPSGTGRQFIDNMLKQHRHMISTHHMMTNILIKVNGNKAASETYMYAACKFPKKNKDGSKGSFTVEARCRDVDLWECRDGKWLIVERTVAGDNTMSLVPNHDFENYNTERNNRKDVSYKVFEQIENL</sequence>
<dbReference type="InterPro" id="IPR032710">
    <property type="entry name" value="NTF2-like_dom_sf"/>
</dbReference>
<dbReference type="RefSeq" id="WP_230105877.1">
    <property type="nucleotide sequence ID" value="NZ_AP024845.1"/>
</dbReference>
<accession>A0ABM8I489</accession>
<dbReference type="Pfam" id="PF13577">
    <property type="entry name" value="SnoaL_4"/>
    <property type="match status" value="1"/>
</dbReference>